<reference evidence="2 3" key="1">
    <citation type="submission" date="2017-05" db="EMBL/GenBank/DDBJ databases">
        <authorList>
            <person name="Varghese N."/>
            <person name="Submissions S."/>
        </authorList>
    </citation>
    <scope>NUCLEOTIDE SEQUENCE [LARGE SCALE GENOMIC DNA]</scope>
    <source>
        <strain evidence="2 3">DSM 19036</strain>
    </source>
</reference>
<evidence type="ECO:0000313" key="3">
    <source>
        <dbReference type="Proteomes" id="UP000320300"/>
    </source>
</evidence>
<keyword evidence="3" id="KW-1185">Reference proteome</keyword>
<keyword evidence="1" id="KW-0812">Transmembrane</keyword>
<dbReference type="EMBL" id="FXTN01000005">
    <property type="protein sequence ID" value="SMO71038.1"/>
    <property type="molecule type" value="Genomic_DNA"/>
</dbReference>
<sequence length="71" mass="7677">MDQRPLRNTKSIQNANESAIYKLLVVGVVISIIGVFLRFAGDSMTLSIVSWAILFAGAFVCCKAVFKILGA</sequence>
<accession>A0A521DHD2</accession>
<evidence type="ECO:0000313" key="2">
    <source>
        <dbReference type="EMBL" id="SMO71038.1"/>
    </source>
</evidence>
<protein>
    <submittedName>
        <fullName evidence="2">Uncharacterized protein</fullName>
    </submittedName>
</protein>
<keyword evidence="1" id="KW-1133">Transmembrane helix</keyword>
<dbReference type="OrthoDB" id="799545at2"/>
<feature type="transmembrane region" description="Helical" evidence="1">
    <location>
        <begin position="20"/>
        <end position="40"/>
    </location>
</feature>
<proteinExistence type="predicted"/>
<dbReference type="AlphaFoldDB" id="A0A521DHD2"/>
<evidence type="ECO:0000256" key="1">
    <source>
        <dbReference type="SAM" id="Phobius"/>
    </source>
</evidence>
<keyword evidence="1" id="KW-0472">Membrane</keyword>
<dbReference type="Proteomes" id="UP000320300">
    <property type="component" value="Unassembled WGS sequence"/>
</dbReference>
<gene>
    <name evidence="2" type="ORF">SAMN06265348_105399</name>
</gene>
<feature type="transmembrane region" description="Helical" evidence="1">
    <location>
        <begin position="46"/>
        <end position="66"/>
    </location>
</feature>
<name>A0A521DHD2_9SPHI</name>
<organism evidence="2 3">
    <name type="scientific">Pedobacter westerhofensis</name>
    <dbReference type="NCBI Taxonomy" id="425512"/>
    <lineage>
        <taxon>Bacteria</taxon>
        <taxon>Pseudomonadati</taxon>
        <taxon>Bacteroidota</taxon>
        <taxon>Sphingobacteriia</taxon>
        <taxon>Sphingobacteriales</taxon>
        <taxon>Sphingobacteriaceae</taxon>
        <taxon>Pedobacter</taxon>
    </lineage>
</organism>